<comment type="similarity">
    <text evidence="11 13">Belongs to the RecU family.</text>
</comment>
<evidence type="ECO:0000256" key="5">
    <source>
        <dbReference type="ARBA" id="ARBA00022759"/>
    </source>
</evidence>
<name>A0A0R1NSW2_9LACO</name>
<dbReference type="SUPFAM" id="SSF52980">
    <property type="entry name" value="Restriction endonuclease-like"/>
    <property type="match status" value="1"/>
</dbReference>
<dbReference type="Proteomes" id="UP000051439">
    <property type="component" value="Unassembled WGS sequence"/>
</dbReference>
<comment type="caution">
    <text evidence="15">The sequence shown here is derived from an EMBL/GenBank/DDBJ whole genome shotgun (WGS) entry which is preliminary data.</text>
</comment>
<evidence type="ECO:0000256" key="10">
    <source>
        <dbReference type="ARBA" id="ARBA00023204"/>
    </source>
</evidence>
<dbReference type="GO" id="GO:0007059">
    <property type="term" value="P:chromosome segregation"/>
    <property type="evidence" value="ECO:0007669"/>
    <property type="project" value="UniProtKB-UniRule"/>
</dbReference>
<evidence type="ECO:0000256" key="8">
    <source>
        <dbReference type="ARBA" id="ARBA00022842"/>
    </source>
</evidence>
<accession>A0A0R1NSW2</accession>
<keyword evidence="2 13" id="KW-0963">Cytoplasm</keyword>
<dbReference type="EMBL" id="AZEB01000001">
    <property type="protein sequence ID" value="KRL23406.1"/>
    <property type="molecule type" value="Genomic_DNA"/>
</dbReference>
<protein>
    <recommendedName>
        <fullName evidence="12 13">Holliday junction resolvase RecU</fullName>
        <ecNumber evidence="13 14">3.1.21.10</ecNumber>
    </recommendedName>
    <alternativeName>
        <fullName evidence="13">Recombination protein U homolog</fullName>
    </alternativeName>
</protein>
<evidence type="ECO:0000256" key="9">
    <source>
        <dbReference type="ARBA" id="ARBA00023172"/>
    </source>
</evidence>
<dbReference type="GO" id="GO:0005737">
    <property type="term" value="C:cytoplasm"/>
    <property type="evidence" value="ECO:0007669"/>
    <property type="project" value="UniProtKB-SubCell"/>
</dbReference>
<reference evidence="15 16" key="1">
    <citation type="journal article" date="2015" name="Genome Announc.">
        <title>Expanding the biotechnology potential of lactobacilli through comparative genomics of 213 strains and associated genera.</title>
        <authorList>
            <person name="Sun Z."/>
            <person name="Harris H.M."/>
            <person name="McCann A."/>
            <person name="Guo C."/>
            <person name="Argimon S."/>
            <person name="Zhang W."/>
            <person name="Yang X."/>
            <person name="Jeffery I.B."/>
            <person name="Cooney J.C."/>
            <person name="Kagawa T.F."/>
            <person name="Liu W."/>
            <person name="Song Y."/>
            <person name="Salvetti E."/>
            <person name="Wrobel A."/>
            <person name="Rasinkangas P."/>
            <person name="Parkhill J."/>
            <person name="Rea M.C."/>
            <person name="O'Sullivan O."/>
            <person name="Ritari J."/>
            <person name="Douillard F.P."/>
            <person name="Paul Ross R."/>
            <person name="Yang R."/>
            <person name="Briner A.E."/>
            <person name="Felis G.E."/>
            <person name="de Vos W.M."/>
            <person name="Barrangou R."/>
            <person name="Klaenhammer T.R."/>
            <person name="Caufield P.W."/>
            <person name="Cui Y."/>
            <person name="Zhang H."/>
            <person name="O'Toole P.W."/>
        </authorList>
    </citation>
    <scope>NUCLEOTIDE SEQUENCE [LARGE SCALE GENOMIC DNA]</scope>
    <source>
        <strain evidence="15 16">DSM 19906</strain>
    </source>
</reference>
<evidence type="ECO:0000256" key="14">
    <source>
        <dbReference type="NCBIfam" id="TIGR00648"/>
    </source>
</evidence>
<organism evidence="15 16">
    <name type="scientific">Lentilactobacillus kisonensis DSM 19906 = JCM 15041</name>
    <dbReference type="NCBI Taxonomy" id="1423766"/>
    <lineage>
        <taxon>Bacteria</taxon>
        <taxon>Bacillati</taxon>
        <taxon>Bacillota</taxon>
        <taxon>Bacilli</taxon>
        <taxon>Lactobacillales</taxon>
        <taxon>Lactobacillaceae</taxon>
        <taxon>Lentilactobacillus</taxon>
    </lineage>
</organism>
<dbReference type="Pfam" id="PF03838">
    <property type="entry name" value="RecU"/>
    <property type="match status" value="1"/>
</dbReference>
<evidence type="ECO:0000256" key="12">
    <source>
        <dbReference type="ARBA" id="ARBA00029523"/>
    </source>
</evidence>
<dbReference type="GO" id="GO:0000287">
    <property type="term" value="F:magnesium ion binding"/>
    <property type="evidence" value="ECO:0007669"/>
    <property type="project" value="UniProtKB-UniRule"/>
</dbReference>
<dbReference type="InterPro" id="IPR011856">
    <property type="entry name" value="tRNA_endonuc-like_dom_sf"/>
</dbReference>
<dbReference type="HAMAP" id="MF_00130">
    <property type="entry name" value="RecU"/>
    <property type="match status" value="1"/>
</dbReference>
<dbReference type="GO" id="GO:0008821">
    <property type="term" value="F:crossover junction DNA endonuclease activity"/>
    <property type="evidence" value="ECO:0007669"/>
    <property type="project" value="UniProtKB-EC"/>
</dbReference>
<dbReference type="GO" id="GO:0006310">
    <property type="term" value="P:DNA recombination"/>
    <property type="evidence" value="ECO:0007669"/>
    <property type="project" value="UniProtKB-UniRule"/>
</dbReference>
<evidence type="ECO:0000313" key="16">
    <source>
        <dbReference type="Proteomes" id="UP000051439"/>
    </source>
</evidence>
<dbReference type="NCBIfam" id="TIGR00648">
    <property type="entry name" value="recU"/>
    <property type="match status" value="1"/>
</dbReference>
<evidence type="ECO:0000256" key="13">
    <source>
        <dbReference type="HAMAP-Rule" id="MF_00130"/>
    </source>
</evidence>
<proteinExistence type="inferred from homology"/>
<evidence type="ECO:0000256" key="7">
    <source>
        <dbReference type="ARBA" id="ARBA00022801"/>
    </source>
</evidence>
<dbReference type="NCBIfam" id="NF002584">
    <property type="entry name" value="PRK02234.1-5"/>
    <property type="match status" value="1"/>
</dbReference>
<evidence type="ECO:0000256" key="1">
    <source>
        <dbReference type="ARBA" id="ARBA00004496"/>
    </source>
</evidence>
<dbReference type="PATRIC" id="fig|1423766.4.peg.130"/>
<keyword evidence="7 13" id="KW-0378">Hydrolase</keyword>
<dbReference type="InterPro" id="IPR004612">
    <property type="entry name" value="Resolv_RecU"/>
</dbReference>
<keyword evidence="6 13" id="KW-0227">DNA damage</keyword>
<dbReference type="PIRSF" id="PIRSF037785">
    <property type="entry name" value="RecU"/>
    <property type="match status" value="1"/>
</dbReference>
<keyword evidence="8 13" id="KW-0460">Magnesium</keyword>
<comment type="subcellular location">
    <subcellularLocation>
        <location evidence="1 13">Cytoplasm</location>
    </subcellularLocation>
</comment>
<dbReference type="RefSeq" id="WP_008856780.1">
    <property type="nucleotide sequence ID" value="NZ_AZEB01000001.1"/>
</dbReference>
<sequence length="202" mass="23323">MTIRYPNGNHFYEQPASSNEHNNAVDFSNRGMALEDELNKSNTYYLNNGIAVIHKKPTPIQIVSVDYPKRSAARIKEAYFRRSSTTDYNGVYKGHYIDFDAKETKNKTSFPLKNFHKHQVEHMRQCLKQQGICFAIIKFIDDQSVFLLRATDLIDYWDNQATGGRKSIPRKVIEQAGFLIPYRINPLLPYLSAVDSIIDQTK</sequence>
<comment type="cofactor">
    <cofactor evidence="13">
        <name>Mg(2+)</name>
        <dbReference type="ChEBI" id="CHEBI:18420"/>
    </cofactor>
    <text evidence="13">Binds 1 Mg(2+) ion per subunit.</text>
</comment>
<keyword evidence="10 13" id="KW-0234">DNA repair</keyword>
<dbReference type="GO" id="GO:0003676">
    <property type="term" value="F:nucleic acid binding"/>
    <property type="evidence" value="ECO:0007669"/>
    <property type="project" value="InterPro"/>
</dbReference>
<dbReference type="EC" id="3.1.21.10" evidence="13 14"/>
<evidence type="ECO:0000256" key="3">
    <source>
        <dbReference type="ARBA" id="ARBA00022722"/>
    </source>
</evidence>
<keyword evidence="5 13" id="KW-0255">Endonuclease</keyword>
<keyword evidence="9 13" id="KW-0233">DNA recombination</keyword>
<evidence type="ECO:0000256" key="6">
    <source>
        <dbReference type="ARBA" id="ARBA00022763"/>
    </source>
</evidence>
<comment type="function">
    <text evidence="13">Endonuclease that resolves Holliday junction intermediates in genetic recombination. Cleaves mobile four-strand junctions by introducing symmetrical nicks in paired strands. Promotes annealing of linear ssDNA with homologous dsDNA. Required for DNA repair, homologous recombination and chromosome segregation.</text>
</comment>
<feature type="site" description="Transition state stabilizer" evidence="13">
    <location>
        <position position="102"/>
    </location>
</feature>
<feature type="binding site" evidence="13">
    <location>
        <position position="100"/>
    </location>
    <ligand>
        <name>Mg(2+)</name>
        <dbReference type="ChEBI" id="CHEBI:18420"/>
    </ligand>
</feature>
<keyword evidence="16" id="KW-1185">Reference proteome</keyword>
<dbReference type="AlphaFoldDB" id="A0A0R1NSW2"/>
<gene>
    <name evidence="13" type="primary">recU</name>
    <name evidence="15" type="ORF">FC98_GL000132</name>
</gene>
<feature type="binding site" evidence="13">
    <location>
        <position position="87"/>
    </location>
    <ligand>
        <name>Mg(2+)</name>
        <dbReference type="ChEBI" id="CHEBI:18420"/>
    </ligand>
</feature>
<keyword evidence="3 13" id="KW-0540">Nuclease</keyword>
<keyword evidence="4 13" id="KW-0479">Metal-binding</keyword>
<dbReference type="NCBIfam" id="NF002581">
    <property type="entry name" value="PRK02234.1-2"/>
    <property type="match status" value="1"/>
</dbReference>
<evidence type="ECO:0000256" key="4">
    <source>
        <dbReference type="ARBA" id="ARBA00022723"/>
    </source>
</evidence>
<feature type="binding site" evidence="13">
    <location>
        <position position="85"/>
    </location>
    <ligand>
        <name>Mg(2+)</name>
        <dbReference type="ChEBI" id="CHEBI:18420"/>
    </ligand>
</feature>
<evidence type="ECO:0000313" key="15">
    <source>
        <dbReference type="EMBL" id="KRL23406.1"/>
    </source>
</evidence>
<dbReference type="Gene3D" id="3.40.1350.10">
    <property type="match status" value="1"/>
</dbReference>
<dbReference type="InterPro" id="IPR011335">
    <property type="entry name" value="Restrct_endonuc-II-like"/>
</dbReference>
<evidence type="ECO:0000256" key="11">
    <source>
        <dbReference type="ARBA" id="ARBA00023447"/>
    </source>
</evidence>
<dbReference type="CDD" id="cd22354">
    <property type="entry name" value="RecU-like"/>
    <property type="match status" value="1"/>
</dbReference>
<feature type="binding site" evidence="13">
    <location>
        <position position="119"/>
    </location>
    <ligand>
        <name>Mg(2+)</name>
        <dbReference type="ChEBI" id="CHEBI:18420"/>
    </ligand>
</feature>
<evidence type="ECO:0000256" key="2">
    <source>
        <dbReference type="ARBA" id="ARBA00022490"/>
    </source>
</evidence>
<comment type="catalytic activity">
    <reaction evidence="13">
        <text>Endonucleolytic cleavage at a junction such as a reciprocal single-stranded crossover between two homologous DNA duplexes (Holliday junction).</text>
        <dbReference type="EC" id="3.1.21.10"/>
    </reaction>
</comment>
<dbReference type="GO" id="GO:0006281">
    <property type="term" value="P:DNA repair"/>
    <property type="evidence" value="ECO:0007669"/>
    <property type="project" value="UniProtKB-UniRule"/>
</dbReference>